<evidence type="ECO:0000256" key="4">
    <source>
        <dbReference type="ARBA" id="ARBA00022960"/>
    </source>
</evidence>
<dbReference type="Gene3D" id="2.40.440.10">
    <property type="entry name" value="L,D-transpeptidase catalytic domain-like"/>
    <property type="match status" value="1"/>
</dbReference>
<comment type="caution">
    <text evidence="9">The sequence shown here is derived from an EMBL/GenBank/DDBJ whole genome shotgun (WGS) entry which is preliminary data.</text>
</comment>
<dbReference type="Pfam" id="PF03734">
    <property type="entry name" value="YkuD"/>
    <property type="match status" value="1"/>
</dbReference>
<comment type="pathway">
    <text evidence="1 7">Cell wall biogenesis; peptidoglycan biosynthesis.</text>
</comment>
<dbReference type="GO" id="GO:0004180">
    <property type="term" value="F:carboxypeptidase activity"/>
    <property type="evidence" value="ECO:0007669"/>
    <property type="project" value="UniProtKB-ARBA"/>
</dbReference>
<evidence type="ECO:0000256" key="2">
    <source>
        <dbReference type="ARBA" id="ARBA00005992"/>
    </source>
</evidence>
<reference evidence="9 10" key="1">
    <citation type="submission" date="2020-01" db="EMBL/GenBank/DDBJ databases">
        <title>Sulfitobacter sediminilitoris sp. nov., isolated from a tidal flat.</title>
        <authorList>
            <person name="Park S."/>
            <person name="Yoon J.-H."/>
        </authorList>
    </citation>
    <scope>NUCLEOTIDE SEQUENCE [LARGE SCALE GENOMIC DNA]</scope>
    <source>
        <strain evidence="9 10">JBTF-M27</strain>
    </source>
</reference>
<comment type="similarity">
    <text evidence="2">Belongs to the YkuD family.</text>
</comment>
<name>A0A6P0CE04_9RHOB</name>
<dbReference type="GO" id="GO:0008360">
    <property type="term" value="P:regulation of cell shape"/>
    <property type="evidence" value="ECO:0007669"/>
    <property type="project" value="UniProtKB-UniRule"/>
</dbReference>
<dbReference type="Proteomes" id="UP000468591">
    <property type="component" value="Unassembled WGS sequence"/>
</dbReference>
<dbReference type="UniPathway" id="UPA00219"/>
<organism evidence="9 10">
    <name type="scientific">Sulfitobacter sediminilitoris</name>
    <dbReference type="NCBI Taxonomy" id="2698830"/>
    <lineage>
        <taxon>Bacteria</taxon>
        <taxon>Pseudomonadati</taxon>
        <taxon>Pseudomonadota</taxon>
        <taxon>Alphaproteobacteria</taxon>
        <taxon>Rhodobacterales</taxon>
        <taxon>Roseobacteraceae</taxon>
        <taxon>Sulfitobacter</taxon>
    </lineage>
</organism>
<evidence type="ECO:0000259" key="8">
    <source>
        <dbReference type="PROSITE" id="PS52029"/>
    </source>
</evidence>
<keyword evidence="6 7" id="KW-0961">Cell wall biogenesis/degradation</keyword>
<dbReference type="GO" id="GO:0009252">
    <property type="term" value="P:peptidoglycan biosynthetic process"/>
    <property type="evidence" value="ECO:0007669"/>
    <property type="project" value="UniProtKB-UniPathway"/>
</dbReference>
<feature type="domain" description="L,D-TPase catalytic" evidence="8">
    <location>
        <begin position="35"/>
        <end position="169"/>
    </location>
</feature>
<dbReference type="CDD" id="cd16913">
    <property type="entry name" value="YkuD_like"/>
    <property type="match status" value="1"/>
</dbReference>
<feature type="active site" description="Nucleophile" evidence="7">
    <location>
        <position position="145"/>
    </location>
</feature>
<evidence type="ECO:0000256" key="6">
    <source>
        <dbReference type="ARBA" id="ARBA00023316"/>
    </source>
</evidence>
<evidence type="ECO:0000256" key="7">
    <source>
        <dbReference type="PROSITE-ProRule" id="PRU01373"/>
    </source>
</evidence>
<dbReference type="PANTHER" id="PTHR41533">
    <property type="entry name" value="L,D-TRANSPEPTIDASE HI_1667-RELATED"/>
    <property type="match status" value="1"/>
</dbReference>
<dbReference type="InterPro" id="IPR052905">
    <property type="entry name" value="LD-transpeptidase_YkuD-like"/>
</dbReference>
<dbReference type="AlphaFoldDB" id="A0A6P0CE04"/>
<keyword evidence="3" id="KW-0808">Transferase</keyword>
<sequence length="234" mass="25867">MLLTILVAPIGAAAADFQTRLDRAGIPYLVPQDGKAILVNIPAFELIAFEDGRPVLRSRVIVGTPWNRTPRLQTFVSAVRFRPTWRPTPSMIASGEHRDRIWPPGERNPLGLAAVRLAPGLLVYLHDTNHRELFAEENRALSHGCVRVEQWQALVSFVLDMDLADVNRLANGRRTFDSPAPPIPVELGYYTRFVDELGRVVAYPDIYRLGASSDLPTGQTVDDTASCEVASAVD</sequence>
<dbReference type="GO" id="GO:0016740">
    <property type="term" value="F:transferase activity"/>
    <property type="evidence" value="ECO:0007669"/>
    <property type="project" value="UniProtKB-KW"/>
</dbReference>
<dbReference type="PROSITE" id="PS52029">
    <property type="entry name" value="LD_TPASE"/>
    <property type="match status" value="1"/>
</dbReference>
<dbReference type="RefSeq" id="WP_164354250.1">
    <property type="nucleotide sequence ID" value="NZ_JAABNT010000007.1"/>
</dbReference>
<evidence type="ECO:0000313" key="10">
    <source>
        <dbReference type="Proteomes" id="UP000468591"/>
    </source>
</evidence>
<dbReference type="InterPro" id="IPR038063">
    <property type="entry name" value="Transpep_catalytic_dom"/>
</dbReference>
<dbReference type="InterPro" id="IPR005490">
    <property type="entry name" value="LD_TPept_cat_dom"/>
</dbReference>
<dbReference type="EMBL" id="JAABNT010000007">
    <property type="protein sequence ID" value="NEK23335.1"/>
    <property type="molecule type" value="Genomic_DNA"/>
</dbReference>
<keyword evidence="10" id="KW-1185">Reference proteome</keyword>
<keyword evidence="4 7" id="KW-0133">Cell shape</keyword>
<gene>
    <name evidence="9" type="ORF">GV827_13075</name>
</gene>
<dbReference type="GO" id="GO:0071555">
    <property type="term" value="P:cell wall organization"/>
    <property type="evidence" value="ECO:0007669"/>
    <property type="project" value="UniProtKB-UniRule"/>
</dbReference>
<dbReference type="PANTHER" id="PTHR41533:SF2">
    <property type="entry name" value="BLR7131 PROTEIN"/>
    <property type="match status" value="1"/>
</dbReference>
<proteinExistence type="inferred from homology"/>
<dbReference type="SUPFAM" id="SSF141523">
    <property type="entry name" value="L,D-transpeptidase catalytic domain-like"/>
    <property type="match status" value="1"/>
</dbReference>
<evidence type="ECO:0000256" key="5">
    <source>
        <dbReference type="ARBA" id="ARBA00022984"/>
    </source>
</evidence>
<evidence type="ECO:0000256" key="3">
    <source>
        <dbReference type="ARBA" id="ARBA00022679"/>
    </source>
</evidence>
<evidence type="ECO:0000256" key="1">
    <source>
        <dbReference type="ARBA" id="ARBA00004752"/>
    </source>
</evidence>
<feature type="active site" description="Proton donor/acceptor" evidence="7">
    <location>
        <position position="126"/>
    </location>
</feature>
<protein>
    <submittedName>
        <fullName evidence="9">L,D-transpeptidase family protein</fullName>
    </submittedName>
</protein>
<keyword evidence="5 7" id="KW-0573">Peptidoglycan synthesis</keyword>
<accession>A0A6P0CE04</accession>
<evidence type="ECO:0000313" key="9">
    <source>
        <dbReference type="EMBL" id="NEK23335.1"/>
    </source>
</evidence>